<gene>
    <name evidence="11" type="primary">hemC</name>
    <name evidence="11" type="ORF">RB602_01015</name>
</gene>
<evidence type="ECO:0000259" key="10">
    <source>
        <dbReference type="Pfam" id="PF03900"/>
    </source>
</evidence>
<feature type="domain" description="Porphobilinogen deaminase N-terminal" evidence="9">
    <location>
        <begin position="21"/>
        <end position="226"/>
    </location>
</feature>
<comment type="catalytic activity">
    <reaction evidence="7">
        <text>4 porphobilinogen + H2O = hydroxymethylbilane + 4 NH4(+)</text>
        <dbReference type="Rhea" id="RHEA:13185"/>
        <dbReference type="ChEBI" id="CHEBI:15377"/>
        <dbReference type="ChEBI" id="CHEBI:28938"/>
        <dbReference type="ChEBI" id="CHEBI:57845"/>
        <dbReference type="ChEBI" id="CHEBI:58126"/>
        <dbReference type="EC" id="2.5.1.61"/>
    </reaction>
</comment>
<dbReference type="PANTHER" id="PTHR11557:SF0">
    <property type="entry name" value="PORPHOBILINOGEN DEAMINASE"/>
    <property type="match status" value="1"/>
</dbReference>
<dbReference type="PRINTS" id="PR00151">
    <property type="entry name" value="PORPHBDMNASE"/>
</dbReference>
<dbReference type="Pfam" id="PF03900">
    <property type="entry name" value="Porphobil_deamC"/>
    <property type="match status" value="1"/>
</dbReference>
<dbReference type="Gene3D" id="3.30.160.40">
    <property type="entry name" value="Porphobilinogen deaminase, C-terminal domain"/>
    <property type="match status" value="1"/>
</dbReference>
<protein>
    <recommendedName>
        <fullName evidence="8">Hydroxymethylbilane synthase</fullName>
        <ecNumber evidence="8">2.5.1.61</ecNumber>
    </recommendedName>
</protein>
<evidence type="ECO:0000259" key="9">
    <source>
        <dbReference type="Pfam" id="PF01379"/>
    </source>
</evidence>
<evidence type="ECO:0000256" key="2">
    <source>
        <dbReference type="ARBA" id="ARBA00004735"/>
    </source>
</evidence>
<feature type="domain" description="Porphobilinogen deaminase C-terminal" evidence="10">
    <location>
        <begin position="241"/>
        <end position="311"/>
    </location>
</feature>
<dbReference type="KEGG" id="acoa:RB602_01015"/>
<dbReference type="InterPro" id="IPR036803">
    <property type="entry name" value="Porphobilinogen_deaminase_C_sf"/>
</dbReference>
<dbReference type="GO" id="GO:0004418">
    <property type="term" value="F:hydroxymethylbilane synthase activity"/>
    <property type="evidence" value="ECO:0007669"/>
    <property type="project" value="UniProtKB-UniRule"/>
</dbReference>
<dbReference type="PIRSF" id="PIRSF001438">
    <property type="entry name" value="4pyrrol_synth_OHMeBilane_synth"/>
    <property type="match status" value="1"/>
</dbReference>
<dbReference type="SUPFAM" id="SSF53850">
    <property type="entry name" value="Periplasmic binding protein-like II"/>
    <property type="match status" value="1"/>
</dbReference>
<evidence type="ECO:0000256" key="3">
    <source>
        <dbReference type="ARBA" id="ARBA00005638"/>
    </source>
</evidence>
<dbReference type="GO" id="GO:0006783">
    <property type="term" value="P:heme biosynthetic process"/>
    <property type="evidence" value="ECO:0007669"/>
    <property type="project" value="TreeGrafter"/>
</dbReference>
<dbReference type="RefSeq" id="WP_317082131.1">
    <property type="nucleotide sequence ID" value="NZ_CP136594.1"/>
</dbReference>
<dbReference type="Proteomes" id="UP001302429">
    <property type="component" value="Chromosome"/>
</dbReference>
<evidence type="ECO:0000256" key="4">
    <source>
        <dbReference type="ARBA" id="ARBA00011245"/>
    </source>
</evidence>
<reference evidence="11 12" key="1">
    <citation type="submission" date="2023-10" db="EMBL/GenBank/DDBJ databases">
        <title>Complete genome sequence of a Sphingomonadaceae bacterium.</title>
        <authorList>
            <person name="Yan C."/>
        </authorList>
    </citation>
    <scope>NUCLEOTIDE SEQUENCE [LARGE SCALE GENOMIC DNA]</scope>
    <source>
        <strain evidence="11 12">SCSIO 66989</strain>
    </source>
</reference>
<dbReference type="NCBIfam" id="TIGR00212">
    <property type="entry name" value="hemC"/>
    <property type="match status" value="1"/>
</dbReference>
<evidence type="ECO:0000256" key="1">
    <source>
        <dbReference type="ARBA" id="ARBA00002869"/>
    </source>
</evidence>
<comment type="pathway">
    <text evidence="2">Porphyrin-containing compound metabolism; protoporphyrin-IX biosynthesis; coproporphyrinogen-III from 5-aminolevulinate: step 2/4.</text>
</comment>
<dbReference type="EMBL" id="CP136594">
    <property type="protein sequence ID" value="WOE75326.1"/>
    <property type="molecule type" value="Genomic_DNA"/>
</dbReference>
<dbReference type="InterPro" id="IPR000860">
    <property type="entry name" value="HemC"/>
</dbReference>
<evidence type="ECO:0000313" key="12">
    <source>
        <dbReference type="Proteomes" id="UP001302429"/>
    </source>
</evidence>
<sequence length="328" mass="34899">MTNSATTSSESIRQLLENRPLRLGTRSSPLAMAQAHEVAGRLRTAHDLPEGAIEISAAEASGDKITDRALREVGGKALWTRELDFQLEDGTVDFSVHSMKDVETIRPEQFTISAILPRADARDVLIGAASIADIPQGAKFGTSSPRRAAQMRSLRPDIEVVLFRGNVATRLAKLEKGVADVTLLAKAGLDRLDQGDLGTPLDKAVWTPAAAQGAIGVETRTDNPALRAFLGAIDDAATHDAVMLERHFLAALGGSCHSSVAAHVSSQDGQKTMRAILYSEDGRDHVDETLVFDGADHQADADAVSQLAGAMLAKAPESITRLFDPPAK</sequence>
<keyword evidence="12" id="KW-1185">Reference proteome</keyword>
<proteinExistence type="inferred from homology"/>
<evidence type="ECO:0000256" key="5">
    <source>
        <dbReference type="ARBA" id="ARBA00022679"/>
    </source>
</evidence>
<dbReference type="SUPFAM" id="SSF54782">
    <property type="entry name" value="Porphobilinogen deaminase (hydroxymethylbilane synthase), C-terminal domain"/>
    <property type="match status" value="1"/>
</dbReference>
<keyword evidence="5 11" id="KW-0808">Transferase</keyword>
<keyword evidence="6" id="KW-0627">Porphyrin biosynthesis</keyword>
<evidence type="ECO:0000313" key="11">
    <source>
        <dbReference type="EMBL" id="WOE75326.1"/>
    </source>
</evidence>
<evidence type="ECO:0000256" key="8">
    <source>
        <dbReference type="NCBIfam" id="TIGR00212"/>
    </source>
</evidence>
<comment type="subunit">
    <text evidence="4">Monomer.</text>
</comment>
<name>A0AA97F6X4_9SPHN</name>
<dbReference type="EC" id="2.5.1.61" evidence="8"/>
<dbReference type="PANTHER" id="PTHR11557">
    <property type="entry name" value="PORPHOBILINOGEN DEAMINASE"/>
    <property type="match status" value="1"/>
</dbReference>
<dbReference type="InterPro" id="IPR022417">
    <property type="entry name" value="Porphobilin_deaminase_N"/>
</dbReference>
<dbReference type="Pfam" id="PF01379">
    <property type="entry name" value="Porphobil_deam"/>
    <property type="match status" value="1"/>
</dbReference>
<comment type="function">
    <text evidence="1">Tetrapolymerization of the monopyrrole PBG into the hydroxymethylbilane pre-uroporphyrinogen in several discrete steps.</text>
</comment>
<organism evidence="11 12">
    <name type="scientific">Alterisphingorhabdus coralli</name>
    <dbReference type="NCBI Taxonomy" id="3071408"/>
    <lineage>
        <taxon>Bacteria</taxon>
        <taxon>Pseudomonadati</taxon>
        <taxon>Pseudomonadota</taxon>
        <taxon>Alphaproteobacteria</taxon>
        <taxon>Sphingomonadales</taxon>
        <taxon>Sphingomonadaceae</taxon>
        <taxon>Alterisphingorhabdus (ex Yan et al. 2024)</taxon>
    </lineage>
</organism>
<accession>A0AA97F6X4</accession>
<dbReference type="AlphaFoldDB" id="A0AA97F6X4"/>
<evidence type="ECO:0000256" key="7">
    <source>
        <dbReference type="ARBA" id="ARBA00048169"/>
    </source>
</evidence>
<evidence type="ECO:0000256" key="6">
    <source>
        <dbReference type="ARBA" id="ARBA00023244"/>
    </source>
</evidence>
<comment type="similarity">
    <text evidence="3">Belongs to the HMBS family.</text>
</comment>
<dbReference type="GO" id="GO:0005737">
    <property type="term" value="C:cytoplasm"/>
    <property type="evidence" value="ECO:0007669"/>
    <property type="project" value="UniProtKB-UniRule"/>
</dbReference>
<dbReference type="Gene3D" id="3.40.190.10">
    <property type="entry name" value="Periplasmic binding protein-like II"/>
    <property type="match status" value="2"/>
</dbReference>
<dbReference type="InterPro" id="IPR022418">
    <property type="entry name" value="Porphobilinogen_deaminase_C"/>
</dbReference>